<dbReference type="Proteomes" id="UP000054928">
    <property type="component" value="Unassembled WGS sequence"/>
</dbReference>
<dbReference type="AlphaFoldDB" id="A0A0N7L3I3"/>
<accession>A0A0N7L3I3</accession>
<dbReference type="Pfam" id="PF00300">
    <property type="entry name" value="His_Phos_1"/>
    <property type="match status" value="1"/>
</dbReference>
<proteinExistence type="predicted"/>
<dbReference type="CDD" id="cd07067">
    <property type="entry name" value="HP_PGM_like"/>
    <property type="match status" value="1"/>
</dbReference>
<dbReference type="PROSITE" id="PS00175">
    <property type="entry name" value="PG_MUTASE"/>
    <property type="match status" value="1"/>
</dbReference>
<dbReference type="RefSeq" id="XP_024572324.1">
    <property type="nucleotide sequence ID" value="XM_024729925.1"/>
</dbReference>
<dbReference type="PIRSF" id="PIRSF000709">
    <property type="entry name" value="6PFK_2-Ptase"/>
    <property type="match status" value="1"/>
</dbReference>
<dbReference type="InterPro" id="IPR029033">
    <property type="entry name" value="His_PPase_superfam"/>
</dbReference>
<sequence>MSDITATKTLYLIRHGESTFNEWRTRSLWNFSWIFVRDPMIVDAPLSATGREQVAKLHKLIQSKHLEDIIEVIITSPLTRAIETTIEAFPDTKIPIVDSSCREMLDTACDIGRQPTELAQQFLSQADLDFSNLDPIWWLDSKNVARLRTDDTSSGKTLIPSTPDEVLPLRETAKDVDVRIREFVAKLEERPEQHIAIVGHSSFFKRMLAMRRKLCNCELLEISFDHVRLRYLRQEVNANFLK</sequence>
<protein>
    <submittedName>
        <fullName evidence="1">Phosphoglycerate/bisphosphoglycerate mutase, active site</fullName>
    </submittedName>
</protein>
<dbReference type="PANTHER" id="PTHR48100:SF61">
    <property type="entry name" value="PHOSPHOGLYCERATE MUTASE"/>
    <property type="match status" value="1"/>
</dbReference>
<dbReference type="InterPro" id="IPR050275">
    <property type="entry name" value="PGM_Phosphatase"/>
</dbReference>
<dbReference type="GO" id="GO:0016791">
    <property type="term" value="F:phosphatase activity"/>
    <property type="evidence" value="ECO:0007669"/>
    <property type="project" value="TreeGrafter"/>
</dbReference>
<name>A0A0N7L3I3_PLAHL</name>
<reference evidence="2" key="1">
    <citation type="submission" date="2014-09" db="EMBL/GenBank/DDBJ databases">
        <authorList>
            <person name="Sharma Rahul"/>
            <person name="Thines Marco"/>
        </authorList>
    </citation>
    <scope>NUCLEOTIDE SEQUENCE [LARGE SCALE GENOMIC DNA]</scope>
</reference>
<dbReference type="OrthoDB" id="496981at2759"/>
<dbReference type="InterPro" id="IPR013078">
    <property type="entry name" value="His_Pase_superF_clade-1"/>
</dbReference>
<dbReference type="GO" id="GO:0005737">
    <property type="term" value="C:cytoplasm"/>
    <property type="evidence" value="ECO:0007669"/>
    <property type="project" value="TreeGrafter"/>
</dbReference>
<dbReference type="GeneID" id="36395333"/>
<dbReference type="SMART" id="SM00855">
    <property type="entry name" value="PGAM"/>
    <property type="match status" value="1"/>
</dbReference>
<dbReference type="EMBL" id="CCYD01000109">
    <property type="protein sequence ID" value="CEG35955.1"/>
    <property type="molecule type" value="Genomic_DNA"/>
</dbReference>
<keyword evidence="2" id="KW-1185">Reference proteome</keyword>
<evidence type="ECO:0000313" key="2">
    <source>
        <dbReference type="Proteomes" id="UP000054928"/>
    </source>
</evidence>
<evidence type="ECO:0000313" key="1">
    <source>
        <dbReference type="EMBL" id="CEG35955.1"/>
    </source>
</evidence>
<dbReference type="SUPFAM" id="SSF53254">
    <property type="entry name" value="Phosphoglycerate mutase-like"/>
    <property type="match status" value="1"/>
</dbReference>
<dbReference type="OMA" id="LWNFSWM"/>
<organism evidence="1 2">
    <name type="scientific">Plasmopara halstedii</name>
    <name type="common">Downy mildew of sunflower</name>
    <dbReference type="NCBI Taxonomy" id="4781"/>
    <lineage>
        <taxon>Eukaryota</taxon>
        <taxon>Sar</taxon>
        <taxon>Stramenopiles</taxon>
        <taxon>Oomycota</taxon>
        <taxon>Peronosporomycetes</taxon>
        <taxon>Peronosporales</taxon>
        <taxon>Peronosporaceae</taxon>
        <taxon>Plasmopara</taxon>
    </lineage>
</organism>
<dbReference type="Gene3D" id="3.40.50.1240">
    <property type="entry name" value="Phosphoglycerate mutase-like"/>
    <property type="match status" value="1"/>
</dbReference>
<dbReference type="PANTHER" id="PTHR48100">
    <property type="entry name" value="BROAD-SPECIFICITY PHOSPHATASE YOR283W-RELATED"/>
    <property type="match status" value="1"/>
</dbReference>
<dbReference type="InterPro" id="IPR001345">
    <property type="entry name" value="PG/BPGM_mutase_AS"/>
</dbReference>